<reference evidence="1 2" key="1">
    <citation type="journal article" date="2019" name="Sci. Rep.">
        <title>Orb-weaving spider Araneus ventricosus genome elucidates the spidroin gene catalogue.</title>
        <authorList>
            <person name="Kono N."/>
            <person name="Nakamura H."/>
            <person name="Ohtoshi R."/>
            <person name="Moran D.A.P."/>
            <person name="Shinohara A."/>
            <person name="Yoshida Y."/>
            <person name="Fujiwara M."/>
            <person name="Mori M."/>
            <person name="Tomita M."/>
            <person name="Arakawa K."/>
        </authorList>
    </citation>
    <scope>NUCLEOTIDE SEQUENCE [LARGE SCALE GENOMIC DNA]</scope>
</reference>
<evidence type="ECO:0000313" key="2">
    <source>
        <dbReference type="Proteomes" id="UP000499080"/>
    </source>
</evidence>
<dbReference type="Gene3D" id="1.10.274.60">
    <property type="entry name" value="Spidroin, repetitive domain"/>
    <property type="match status" value="1"/>
</dbReference>
<dbReference type="EMBL" id="BGPR01031085">
    <property type="protein sequence ID" value="GBO03948.1"/>
    <property type="molecule type" value="Genomic_DNA"/>
</dbReference>
<accession>A0A4Y2TTS9</accession>
<name>A0A4Y2TTS9_ARAVE</name>
<proteinExistence type="predicted"/>
<comment type="caution">
    <text evidence="1">The sequence shown here is derived from an EMBL/GenBank/DDBJ whole genome shotgun (WGS) entry which is preliminary data.</text>
</comment>
<dbReference type="Proteomes" id="UP000499080">
    <property type="component" value="Unassembled WGS sequence"/>
</dbReference>
<sequence length="209" mass="22613">MYDYVKASATNLGMESPHTIADTAAKAVKAYFEALIPTVMVKVFANTAAKYLQSEGRLNPTNVASLAVSYADALTEIAKENVDQHDPETKLKALMDGIEKFFTSVDLLVADEGQTIASTFGNEVKLAGLELLCNEFDATSLLQVRLVVTSSFVLTCGSHVVNLRSCRVKLAASLQSKTDANFLQTKIAIWGCTYKPTSHIDSFCSDDGE</sequence>
<dbReference type="InterPro" id="IPR043070">
    <property type="entry name" value="Spidroin_repeat"/>
</dbReference>
<dbReference type="AlphaFoldDB" id="A0A4Y2TTS9"/>
<keyword evidence="2" id="KW-1185">Reference proteome</keyword>
<dbReference type="OrthoDB" id="6421681at2759"/>
<gene>
    <name evidence="1" type="ORF">AVEN_164655_1</name>
</gene>
<evidence type="ECO:0000313" key="1">
    <source>
        <dbReference type="EMBL" id="GBO03948.1"/>
    </source>
</evidence>
<protein>
    <submittedName>
        <fullName evidence="1">Uncharacterized protein</fullName>
    </submittedName>
</protein>
<organism evidence="1 2">
    <name type="scientific">Araneus ventricosus</name>
    <name type="common">Orbweaver spider</name>
    <name type="synonym">Epeira ventricosa</name>
    <dbReference type="NCBI Taxonomy" id="182803"/>
    <lineage>
        <taxon>Eukaryota</taxon>
        <taxon>Metazoa</taxon>
        <taxon>Ecdysozoa</taxon>
        <taxon>Arthropoda</taxon>
        <taxon>Chelicerata</taxon>
        <taxon>Arachnida</taxon>
        <taxon>Araneae</taxon>
        <taxon>Araneomorphae</taxon>
        <taxon>Entelegynae</taxon>
        <taxon>Araneoidea</taxon>
        <taxon>Araneidae</taxon>
        <taxon>Araneus</taxon>
    </lineage>
</organism>